<dbReference type="GO" id="GO:0035438">
    <property type="term" value="F:cyclic-di-GMP binding"/>
    <property type="evidence" value="ECO:0007669"/>
    <property type="project" value="InterPro"/>
</dbReference>
<keyword evidence="3" id="KW-0966">Cell projection</keyword>
<dbReference type="SUPFAM" id="SSF141371">
    <property type="entry name" value="PilZ domain-like"/>
    <property type="match status" value="1"/>
</dbReference>
<protein>
    <submittedName>
        <fullName evidence="3">C-di-GMP-binding flagellar brake protein YcgR</fullName>
    </submittedName>
</protein>
<dbReference type="RefSeq" id="WP_132847616.1">
    <property type="nucleotide sequence ID" value="NZ_CP058648.1"/>
</dbReference>
<dbReference type="EMBL" id="SLYC01000004">
    <property type="protein sequence ID" value="TCQ05879.1"/>
    <property type="molecule type" value="Genomic_DNA"/>
</dbReference>
<evidence type="ECO:0000313" key="4">
    <source>
        <dbReference type="Proteomes" id="UP000295504"/>
    </source>
</evidence>
<evidence type="ECO:0000259" key="2">
    <source>
        <dbReference type="Pfam" id="PF12945"/>
    </source>
</evidence>
<dbReference type="InterPro" id="IPR009875">
    <property type="entry name" value="PilZ_domain"/>
</dbReference>
<keyword evidence="3" id="KW-0969">Cilium</keyword>
<comment type="caution">
    <text evidence="3">The sequence shown here is derived from an EMBL/GenBank/DDBJ whole genome shotgun (WGS) entry which is preliminary data.</text>
</comment>
<keyword evidence="4" id="KW-1185">Reference proteome</keyword>
<feature type="domain" description="PilZ" evidence="1">
    <location>
        <begin position="102"/>
        <end position="203"/>
    </location>
</feature>
<dbReference type="Pfam" id="PF12945">
    <property type="entry name" value="PilZNR"/>
    <property type="match status" value="1"/>
</dbReference>
<keyword evidence="3" id="KW-0282">Flagellum</keyword>
<accession>A0A4R2U6R6</accession>
<proteinExistence type="predicted"/>
<gene>
    <name evidence="3" type="ORF">EDD79_100460</name>
</gene>
<dbReference type="AlphaFoldDB" id="A0A4R2U6R6"/>
<dbReference type="OrthoDB" id="9783080at2"/>
<evidence type="ECO:0000313" key="3">
    <source>
        <dbReference type="EMBL" id="TCQ05879.1"/>
    </source>
</evidence>
<dbReference type="Gene3D" id="2.40.10.220">
    <property type="entry name" value="predicted glycosyltransferase like domains"/>
    <property type="match status" value="1"/>
</dbReference>
<reference evidence="3 4" key="1">
    <citation type="submission" date="2019-03" db="EMBL/GenBank/DDBJ databases">
        <title>Genomic Encyclopedia of Type Strains, Phase IV (KMG-IV): sequencing the most valuable type-strain genomes for metagenomic binning, comparative biology and taxonomic classification.</title>
        <authorList>
            <person name="Goeker M."/>
        </authorList>
    </citation>
    <scope>NUCLEOTIDE SEQUENCE [LARGE SCALE GENOMIC DNA]</scope>
    <source>
        <strain evidence="3 4">DSM 100013</strain>
    </source>
</reference>
<sequence length="215" mass="25034">MNLTEFKIGDKLEIIVQNNSESNIRPPQLISQLVDIKDDLLYISIPLVYGEPFRFKRNSKIKIIIYREEKGIYSFTGEIVNMVQRNIIMYGVKLIGEVEKEQRRFHYRLQNTNKLILKSTERDLTETCYTKDISGGGTKVACKSDFNKNEKVICHINIEGEIVNATGEIVRKVKNFDTNNNEIGIKFIEITDINRNKIISYIFKEQRLLRKKGLI</sequence>
<dbReference type="Proteomes" id="UP000295504">
    <property type="component" value="Unassembled WGS sequence"/>
</dbReference>
<organism evidence="3 4">
    <name type="scientific">Serpentinicella alkaliphila</name>
    <dbReference type="NCBI Taxonomy" id="1734049"/>
    <lineage>
        <taxon>Bacteria</taxon>
        <taxon>Bacillati</taxon>
        <taxon>Bacillota</taxon>
        <taxon>Clostridia</taxon>
        <taxon>Peptostreptococcales</taxon>
        <taxon>Natronincolaceae</taxon>
        <taxon>Serpentinicella</taxon>
    </lineage>
</organism>
<dbReference type="Pfam" id="PF07238">
    <property type="entry name" value="PilZ"/>
    <property type="match status" value="1"/>
</dbReference>
<dbReference type="InterPro" id="IPR009926">
    <property type="entry name" value="T3SS_YcgR_PilZN"/>
</dbReference>
<feature type="domain" description="Type III secretion system flagellar brake protein YcgR PilZN" evidence="2">
    <location>
        <begin position="7"/>
        <end position="90"/>
    </location>
</feature>
<evidence type="ECO:0000259" key="1">
    <source>
        <dbReference type="Pfam" id="PF07238"/>
    </source>
</evidence>
<name>A0A4R2U6R6_9FIRM</name>